<proteinExistence type="predicted"/>
<dbReference type="FunFam" id="1.10.10.10:FF:000042">
    <property type="entry name" value="hepatocyte nuclear factor 3-beta"/>
    <property type="match status" value="1"/>
</dbReference>
<keyword evidence="8" id="KW-1185">Reference proteome</keyword>
<comment type="caution">
    <text evidence="7">The sequence shown here is derived from an EMBL/GenBank/DDBJ whole genome shotgun (WGS) entry which is preliminary data.</text>
</comment>
<feature type="region of interest" description="Disordered" evidence="5">
    <location>
        <begin position="1"/>
        <end position="22"/>
    </location>
</feature>
<dbReference type="Proteomes" id="UP000218231">
    <property type="component" value="Unassembled WGS sequence"/>
</dbReference>
<dbReference type="PROSITE" id="PS00658">
    <property type="entry name" value="FORK_HEAD_2"/>
    <property type="match status" value="1"/>
</dbReference>
<dbReference type="PANTHER" id="PTHR11829:SF380">
    <property type="entry name" value="PROTEIN FORK HEAD"/>
    <property type="match status" value="1"/>
</dbReference>
<dbReference type="InterPro" id="IPR036388">
    <property type="entry name" value="WH-like_DNA-bd_sf"/>
</dbReference>
<feature type="compositionally biased region" description="Low complexity" evidence="5">
    <location>
        <begin position="283"/>
        <end position="296"/>
    </location>
</feature>
<evidence type="ECO:0000256" key="4">
    <source>
        <dbReference type="PROSITE-ProRule" id="PRU00089"/>
    </source>
</evidence>
<dbReference type="InterPro" id="IPR001766">
    <property type="entry name" value="Fork_head_dom"/>
</dbReference>
<dbReference type="GO" id="GO:0030154">
    <property type="term" value="P:cell differentiation"/>
    <property type="evidence" value="ECO:0007669"/>
    <property type="project" value="TreeGrafter"/>
</dbReference>
<dbReference type="OrthoDB" id="5954824at2759"/>
<evidence type="ECO:0000256" key="3">
    <source>
        <dbReference type="ARBA" id="ARBA00023242"/>
    </source>
</evidence>
<gene>
    <name evidence="7" type="ORF">WR25_09398</name>
</gene>
<dbReference type="Gene3D" id="1.10.10.10">
    <property type="entry name" value="Winged helix-like DNA-binding domain superfamily/Winged helix DNA-binding domain"/>
    <property type="match status" value="1"/>
</dbReference>
<evidence type="ECO:0000256" key="5">
    <source>
        <dbReference type="SAM" id="MobiDB-lite"/>
    </source>
</evidence>
<dbReference type="InterPro" id="IPR018122">
    <property type="entry name" value="TF_fork_head_CS_1"/>
</dbReference>
<evidence type="ECO:0000313" key="8">
    <source>
        <dbReference type="Proteomes" id="UP000218231"/>
    </source>
</evidence>
<dbReference type="PROSITE" id="PS00657">
    <property type="entry name" value="FORK_HEAD_1"/>
    <property type="match status" value="1"/>
</dbReference>
<evidence type="ECO:0000256" key="2">
    <source>
        <dbReference type="ARBA" id="ARBA00023125"/>
    </source>
</evidence>
<dbReference type="InterPro" id="IPR050211">
    <property type="entry name" value="FOX_domain-containing"/>
</dbReference>
<dbReference type="SMART" id="SM00339">
    <property type="entry name" value="FH"/>
    <property type="match status" value="1"/>
</dbReference>
<evidence type="ECO:0000259" key="6">
    <source>
        <dbReference type="PROSITE" id="PS50039"/>
    </source>
</evidence>
<dbReference type="PRINTS" id="PR00053">
    <property type="entry name" value="FORKHEAD"/>
</dbReference>
<dbReference type="SUPFAM" id="SSF46785">
    <property type="entry name" value="Winged helix' DNA-binding domain"/>
    <property type="match status" value="1"/>
</dbReference>
<comment type="subcellular location">
    <subcellularLocation>
        <location evidence="1 4">Nucleus</location>
    </subcellularLocation>
</comment>
<dbReference type="GO" id="GO:0000978">
    <property type="term" value="F:RNA polymerase II cis-regulatory region sequence-specific DNA binding"/>
    <property type="evidence" value="ECO:0007669"/>
    <property type="project" value="TreeGrafter"/>
</dbReference>
<feature type="domain" description="Fork-head" evidence="6">
    <location>
        <begin position="173"/>
        <end position="267"/>
    </location>
</feature>
<sequence length="469" mass="50806">MLPTSTLTPTSSSTGTGTSSVVSSNSATSVTIDAASLYQQASAQAMTAQDYATSVLPSYSTNALGYSYQYPTTNGLNSLSYNAYAQYPTAQQNLNYTGFSLGGGISPIGSAFSNTNRSTTNGTSAGSATSATATSAASPTRPTSHSYSSSGEQHLTNAEFQKIRRNGNFGCAKPPYSYISLITMAIQRSDSKMLTLSEIYNWIMDLFPYYRQNQQRWQNSIRHSLSFNDCFVKVPRTPDKPGKGSFWTLHALCGNMFENGCFLRRQKRFKIKEREPSRKKRNNQQNSSQQAQAQQALTQNGNSDNASVKEEYDPERVKEEVENKLANEVQQMAQQHANTEQLKTAAVDQNSSLQGLFLSTSNSLSQATSVISSTSAFSGQAQTNPYGYPMMYGSDFSTAASALPALATVPGFSINQLIDSNGAQSAKAFDCQFYNSGAMYQPALATANDYPVYQNTLYSSSNPNSAANL</sequence>
<feature type="compositionally biased region" description="Polar residues" evidence="5">
    <location>
        <begin position="297"/>
        <end position="306"/>
    </location>
</feature>
<keyword evidence="3 4" id="KW-0539">Nucleus</keyword>
<dbReference type="GO" id="GO:0009653">
    <property type="term" value="P:anatomical structure morphogenesis"/>
    <property type="evidence" value="ECO:0007669"/>
    <property type="project" value="TreeGrafter"/>
</dbReference>
<organism evidence="7 8">
    <name type="scientific">Diploscapter pachys</name>
    <dbReference type="NCBI Taxonomy" id="2018661"/>
    <lineage>
        <taxon>Eukaryota</taxon>
        <taxon>Metazoa</taxon>
        <taxon>Ecdysozoa</taxon>
        <taxon>Nematoda</taxon>
        <taxon>Chromadorea</taxon>
        <taxon>Rhabditida</taxon>
        <taxon>Rhabditina</taxon>
        <taxon>Rhabditomorpha</taxon>
        <taxon>Rhabditoidea</taxon>
        <taxon>Rhabditidae</taxon>
        <taxon>Diploscapter</taxon>
    </lineage>
</organism>
<reference evidence="7 8" key="1">
    <citation type="journal article" date="2017" name="Curr. Biol.">
        <title>Genome architecture and evolution of a unichromosomal asexual nematode.</title>
        <authorList>
            <person name="Fradin H."/>
            <person name="Zegar C."/>
            <person name="Gutwein M."/>
            <person name="Lucas J."/>
            <person name="Kovtun M."/>
            <person name="Corcoran D."/>
            <person name="Baugh L.R."/>
            <person name="Kiontke K."/>
            <person name="Gunsalus K."/>
            <person name="Fitch D.H."/>
            <person name="Piano F."/>
        </authorList>
    </citation>
    <scope>NUCLEOTIDE SEQUENCE [LARGE SCALE GENOMIC DNA]</scope>
    <source>
        <strain evidence="7">PF1309</strain>
    </source>
</reference>
<dbReference type="STRING" id="2018661.A0A2A2JUL4"/>
<feature type="compositionally biased region" description="Low complexity" evidence="5">
    <location>
        <begin position="116"/>
        <end position="144"/>
    </location>
</feature>
<dbReference type="EMBL" id="LIAE01010214">
    <property type="protein sequence ID" value="PAV65272.1"/>
    <property type="molecule type" value="Genomic_DNA"/>
</dbReference>
<feature type="DNA-binding region" description="Fork-head" evidence="4">
    <location>
        <begin position="173"/>
        <end position="267"/>
    </location>
</feature>
<feature type="compositionally biased region" description="Basic and acidic residues" evidence="5">
    <location>
        <begin position="307"/>
        <end position="319"/>
    </location>
</feature>
<dbReference type="PROSITE" id="PS50039">
    <property type="entry name" value="FORK_HEAD_3"/>
    <property type="match status" value="1"/>
</dbReference>
<protein>
    <recommendedName>
        <fullName evidence="6">Fork-head domain-containing protein</fullName>
    </recommendedName>
</protein>
<feature type="region of interest" description="Disordered" evidence="5">
    <location>
        <begin position="116"/>
        <end position="153"/>
    </location>
</feature>
<evidence type="ECO:0000313" key="7">
    <source>
        <dbReference type="EMBL" id="PAV65272.1"/>
    </source>
</evidence>
<feature type="region of interest" description="Disordered" evidence="5">
    <location>
        <begin position="272"/>
        <end position="319"/>
    </location>
</feature>
<dbReference type="PANTHER" id="PTHR11829">
    <property type="entry name" value="FORKHEAD BOX PROTEIN"/>
    <property type="match status" value="1"/>
</dbReference>
<dbReference type="AlphaFoldDB" id="A0A2A2JUL4"/>
<dbReference type="InterPro" id="IPR030456">
    <property type="entry name" value="TF_fork_head_CS_2"/>
</dbReference>
<dbReference type="Pfam" id="PF00250">
    <property type="entry name" value="Forkhead"/>
    <property type="match status" value="1"/>
</dbReference>
<dbReference type="CDD" id="cd20015">
    <property type="entry name" value="FH_FOXA"/>
    <property type="match status" value="1"/>
</dbReference>
<keyword evidence="2 4" id="KW-0238">DNA-binding</keyword>
<feature type="compositionally biased region" description="Basic residues" evidence="5">
    <location>
        <begin position="272"/>
        <end position="282"/>
    </location>
</feature>
<accession>A0A2A2JUL4</accession>
<name>A0A2A2JUL4_9BILA</name>
<dbReference type="InterPro" id="IPR036390">
    <property type="entry name" value="WH_DNA-bd_sf"/>
</dbReference>
<dbReference type="GO" id="GO:0000981">
    <property type="term" value="F:DNA-binding transcription factor activity, RNA polymerase II-specific"/>
    <property type="evidence" value="ECO:0007669"/>
    <property type="project" value="TreeGrafter"/>
</dbReference>
<evidence type="ECO:0000256" key="1">
    <source>
        <dbReference type="ARBA" id="ARBA00004123"/>
    </source>
</evidence>
<dbReference type="GO" id="GO:0005634">
    <property type="term" value="C:nucleus"/>
    <property type="evidence" value="ECO:0007669"/>
    <property type="project" value="UniProtKB-SubCell"/>
</dbReference>